<dbReference type="GO" id="GO:0005737">
    <property type="term" value="C:cytoplasm"/>
    <property type="evidence" value="ECO:0007669"/>
    <property type="project" value="UniProtKB-ARBA"/>
</dbReference>
<comment type="caution">
    <text evidence="3">The sequence shown here is derived from an EMBL/GenBank/DDBJ whole genome shotgun (WGS) entry which is preliminary data.</text>
</comment>
<dbReference type="InParanoid" id="A0A6L2PT65"/>
<name>A0A6L2PT65_COPFO</name>
<evidence type="ECO:0000256" key="1">
    <source>
        <dbReference type="SAM" id="MobiDB-lite"/>
    </source>
</evidence>
<dbReference type="SUPFAM" id="SSF63748">
    <property type="entry name" value="Tudor/PWWP/MBT"/>
    <property type="match status" value="2"/>
</dbReference>
<dbReference type="CDD" id="cd20379">
    <property type="entry name" value="Tudor_dTUD-like"/>
    <property type="match status" value="1"/>
</dbReference>
<dbReference type="FunFam" id="2.30.30.140:FF:000018">
    <property type="entry name" value="Serine/threonine-protein kinase 31"/>
    <property type="match status" value="1"/>
</dbReference>
<reference evidence="4" key="1">
    <citation type="submission" date="2020-01" db="EMBL/GenBank/DDBJ databases">
        <title>Draft genome sequence of the Termite Coptotermes fromosanus.</title>
        <authorList>
            <person name="Itakura S."/>
            <person name="Yosikawa Y."/>
            <person name="Umezawa K."/>
        </authorList>
    </citation>
    <scope>NUCLEOTIDE SEQUENCE [LARGE SCALE GENOMIC DNA]</scope>
</reference>
<dbReference type="Gene3D" id="2.40.50.90">
    <property type="match status" value="2"/>
</dbReference>
<keyword evidence="4" id="KW-1185">Reference proteome</keyword>
<protein>
    <recommendedName>
        <fullName evidence="2">Tudor domain-containing protein</fullName>
    </recommendedName>
</protein>
<dbReference type="InterPro" id="IPR035437">
    <property type="entry name" value="SNase_OB-fold_sf"/>
</dbReference>
<dbReference type="InterPro" id="IPR002999">
    <property type="entry name" value="Tudor"/>
</dbReference>
<feature type="compositionally biased region" description="Acidic residues" evidence="1">
    <location>
        <begin position="310"/>
        <end position="367"/>
    </location>
</feature>
<evidence type="ECO:0000259" key="2">
    <source>
        <dbReference type="PROSITE" id="PS50304"/>
    </source>
</evidence>
<feature type="region of interest" description="Disordered" evidence="1">
    <location>
        <begin position="303"/>
        <end position="381"/>
    </location>
</feature>
<organism evidence="3 4">
    <name type="scientific">Coptotermes formosanus</name>
    <name type="common">Formosan subterranean termite</name>
    <dbReference type="NCBI Taxonomy" id="36987"/>
    <lineage>
        <taxon>Eukaryota</taxon>
        <taxon>Metazoa</taxon>
        <taxon>Ecdysozoa</taxon>
        <taxon>Arthropoda</taxon>
        <taxon>Hexapoda</taxon>
        <taxon>Insecta</taxon>
        <taxon>Pterygota</taxon>
        <taxon>Neoptera</taxon>
        <taxon>Polyneoptera</taxon>
        <taxon>Dictyoptera</taxon>
        <taxon>Blattodea</taxon>
        <taxon>Blattoidea</taxon>
        <taxon>Termitoidae</taxon>
        <taxon>Rhinotermitidae</taxon>
        <taxon>Coptotermes</taxon>
    </lineage>
</organism>
<dbReference type="AlphaFoldDB" id="A0A6L2PT65"/>
<evidence type="ECO:0000313" key="3">
    <source>
        <dbReference type="EMBL" id="GFG33027.1"/>
    </source>
</evidence>
<dbReference type="SMART" id="SM00333">
    <property type="entry name" value="TUDOR"/>
    <property type="match status" value="2"/>
</dbReference>
<accession>A0A6L2PT65</accession>
<dbReference type="PROSITE" id="PS50304">
    <property type="entry name" value="TUDOR"/>
    <property type="match status" value="2"/>
</dbReference>
<feature type="domain" description="Tudor" evidence="2">
    <location>
        <begin position="472"/>
        <end position="535"/>
    </location>
</feature>
<dbReference type="PANTHER" id="PTHR16442:SF1">
    <property type="entry name" value="RING FINGER PROTEIN 17"/>
    <property type="match status" value="1"/>
</dbReference>
<evidence type="ECO:0000313" key="4">
    <source>
        <dbReference type="Proteomes" id="UP000502823"/>
    </source>
</evidence>
<dbReference type="Pfam" id="PF00567">
    <property type="entry name" value="TUDOR"/>
    <property type="match status" value="2"/>
</dbReference>
<gene>
    <name evidence="3" type="ORF">Cfor_00042</name>
</gene>
<dbReference type="Proteomes" id="UP000502823">
    <property type="component" value="Unassembled WGS sequence"/>
</dbReference>
<sequence length="611" mass="69157">MLTEQDLTLHCRESEVQSIPSLQVLRELEEQSQAADENSVSQWWQLSVQMDEGCKTESTDVGPNVSHASSVIDVDSEADTEQEEQPLPPALADWLPPVPISKNKFLATPTYVDDDCFIYLHDTEKSADTLTVIGNALLSRFKNSQPKPHDLYWFVGQLCIAQYHLDKKWYRGKVVRVNDDRTVKVVFVDYGNVEVCKATEMRKNVYMGHVPIQCHKCLLDGVKPASEDGKWPVGTLDFIHTTVVEKQCQVTVKQEPKMGQPLVISLLGPGNIDVAELLVRMQFAICSSTSELDMTLTSETDTLNKASDGSVEDEEEPEVIVENEDLEVTIEDDDEASADGEETEKAVEDEELTSVSSEDPDEKDAEDGERNVNDVASQETHDYAKWNDLIEQEERQQELQEKDTTNVQQYKPLDLPHNDTIAVEVTAILSATELVIQPCKVKGSELWELKEEFERMMEDLQKEAKFQPLLSRPYVGQPCCAQYTEDAQWYRAAVLAVASKTAKEELLKIQYVDYGNIERQPIDKVHILKPEWAVVPVQALRCQMWRIQRPDDCDPEMLFPKLTECLLHPPLLAKIKARQPLLEVELFKSDGSELILQPLLDAGLLTVEKEE</sequence>
<dbReference type="OrthoDB" id="5800423at2759"/>
<feature type="domain" description="Tudor" evidence="2">
    <location>
        <begin position="152"/>
        <end position="211"/>
    </location>
</feature>
<dbReference type="EMBL" id="BLKM01011376">
    <property type="protein sequence ID" value="GFG33027.1"/>
    <property type="molecule type" value="Genomic_DNA"/>
</dbReference>
<dbReference type="PANTHER" id="PTHR16442">
    <property type="entry name" value="RING FINGER PROTEIN 17"/>
    <property type="match status" value="1"/>
</dbReference>
<dbReference type="Gene3D" id="2.30.30.140">
    <property type="match status" value="2"/>
</dbReference>
<proteinExistence type="predicted"/>